<reference evidence="14" key="2">
    <citation type="submission" date="2025-08" db="UniProtKB">
        <authorList>
            <consortium name="Ensembl"/>
        </authorList>
    </citation>
    <scope>IDENTIFICATION</scope>
</reference>
<dbReference type="GO" id="GO:0060158">
    <property type="term" value="P:phospholipase C-activating dopamine receptor signaling pathway"/>
    <property type="evidence" value="ECO:0007669"/>
    <property type="project" value="TreeGrafter"/>
</dbReference>
<evidence type="ECO:0000256" key="6">
    <source>
        <dbReference type="ARBA" id="ARBA00023136"/>
    </source>
</evidence>
<evidence type="ECO:0000256" key="12">
    <source>
        <dbReference type="SAM" id="Phobius"/>
    </source>
</evidence>
<evidence type="ECO:0000259" key="13">
    <source>
        <dbReference type="PROSITE" id="PS50262"/>
    </source>
</evidence>
<dbReference type="GO" id="GO:0001591">
    <property type="term" value="F:dopamine neurotransmitter receptor activity, coupled via Gi/Go"/>
    <property type="evidence" value="ECO:0007669"/>
    <property type="project" value="TreeGrafter"/>
</dbReference>
<evidence type="ECO:0000313" key="15">
    <source>
        <dbReference type="Proteomes" id="UP000694680"/>
    </source>
</evidence>
<dbReference type="FunFam" id="1.20.1070.10:FF:000066">
    <property type="entry name" value="Dopamine receptor D3"/>
    <property type="match status" value="1"/>
</dbReference>
<dbReference type="PANTHER" id="PTHR24248:SF143">
    <property type="entry name" value="D(4) DOPAMINE RECEPTOR"/>
    <property type="match status" value="1"/>
</dbReference>
<dbReference type="PRINTS" id="PR00242">
    <property type="entry name" value="DOPAMINER"/>
</dbReference>
<dbReference type="GO" id="GO:0051481">
    <property type="term" value="P:negative regulation of cytosolic calcium ion concentration"/>
    <property type="evidence" value="ECO:0007669"/>
    <property type="project" value="TreeGrafter"/>
</dbReference>
<evidence type="ECO:0000256" key="9">
    <source>
        <dbReference type="ARBA" id="ARBA00023224"/>
    </source>
</evidence>
<feature type="transmembrane region" description="Helical" evidence="12">
    <location>
        <begin position="20"/>
        <end position="45"/>
    </location>
</feature>
<dbReference type="GO" id="GO:0005886">
    <property type="term" value="C:plasma membrane"/>
    <property type="evidence" value="ECO:0007669"/>
    <property type="project" value="UniProtKB-SubCell"/>
</dbReference>
<dbReference type="PROSITE" id="PS50262">
    <property type="entry name" value="G_PROTEIN_RECEP_F1_2"/>
    <property type="match status" value="1"/>
</dbReference>
<dbReference type="GO" id="GO:0045202">
    <property type="term" value="C:synapse"/>
    <property type="evidence" value="ECO:0007669"/>
    <property type="project" value="GOC"/>
</dbReference>
<keyword evidence="6 12" id="KW-0472">Membrane</keyword>
<protein>
    <recommendedName>
        <fullName evidence="13">G-protein coupled receptors family 1 profile domain-containing protein</fullName>
    </recommendedName>
</protein>
<evidence type="ECO:0000256" key="11">
    <source>
        <dbReference type="SAM" id="MobiDB-lite"/>
    </source>
</evidence>
<keyword evidence="3 10" id="KW-0812">Transmembrane</keyword>
<evidence type="ECO:0000256" key="8">
    <source>
        <dbReference type="ARBA" id="ARBA00023170"/>
    </source>
</evidence>
<dbReference type="Ensembl" id="ENSGWIT00000050689.1">
    <property type="protein sequence ID" value="ENSGWIP00000046841.1"/>
    <property type="gene ID" value="ENSGWIG00000023106.1"/>
</dbReference>
<dbReference type="CDD" id="cd15308">
    <property type="entry name" value="7tmA_D4_dopamine_R"/>
    <property type="match status" value="1"/>
</dbReference>
<keyword evidence="2" id="KW-1003">Cell membrane</keyword>
<dbReference type="SMART" id="SM01381">
    <property type="entry name" value="7TM_GPCR_Srsx"/>
    <property type="match status" value="1"/>
</dbReference>
<proteinExistence type="inferred from homology"/>
<dbReference type="PANTHER" id="PTHR24248">
    <property type="entry name" value="ADRENERGIC RECEPTOR-RELATED G-PROTEIN COUPLED RECEPTOR"/>
    <property type="match status" value="1"/>
</dbReference>
<keyword evidence="7" id="KW-1015">Disulfide bond</keyword>
<dbReference type="GO" id="GO:0071875">
    <property type="term" value="P:adrenergic receptor signaling pathway"/>
    <property type="evidence" value="ECO:0007669"/>
    <property type="project" value="UniProtKB-ARBA"/>
</dbReference>
<reference evidence="14" key="1">
    <citation type="submission" date="2020-06" db="EMBL/GenBank/DDBJ databases">
        <authorList>
            <consortium name="Wellcome Sanger Institute Data Sharing"/>
        </authorList>
    </citation>
    <scope>NUCLEOTIDE SEQUENCE [LARGE SCALE GENOMIC DNA]</scope>
</reference>
<dbReference type="AlphaFoldDB" id="A0A8C5HL12"/>
<keyword evidence="15" id="KW-1185">Reference proteome</keyword>
<dbReference type="InterPro" id="IPR017452">
    <property type="entry name" value="GPCR_Rhodpsn_7TM"/>
</dbReference>
<dbReference type="Proteomes" id="UP000694680">
    <property type="component" value="Chromosome 6"/>
</dbReference>
<evidence type="ECO:0000256" key="4">
    <source>
        <dbReference type="ARBA" id="ARBA00022989"/>
    </source>
</evidence>
<dbReference type="OrthoDB" id="10010417at2759"/>
<dbReference type="GO" id="GO:0043266">
    <property type="term" value="P:regulation of potassium ion transport"/>
    <property type="evidence" value="ECO:0007669"/>
    <property type="project" value="TreeGrafter"/>
</dbReference>
<dbReference type="GO" id="GO:0004930">
    <property type="term" value="F:G protein-coupled receptor activity"/>
    <property type="evidence" value="ECO:0007669"/>
    <property type="project" value="UniProtKB-KW"/>
</dbReference>
<comment type="similarity">
    <text evidence="10">Belongs to the G-protein coupled receptor 1 family.</text>
</comment>
<dbReference type="PRINTS" id="PR00569">
    <property type="entry name" value="DOPAMINED4R"/>
</dbReference>
<feature type="transmembrane region" description="Helical" evidence="12">
    <location>
        <begin position="138"/>
        <end position="157"/>
    </location>
</feature>
<evidence type="ECO:0000256" key="7">
    <source>
        <dbReference type="ARBA" id="ARBA00023157"/>
    </source>
</evidence>
<dbReference type="InterPro" id="IPR000276">
    <property type="entry name" value="GPCR_Rhodpsn"/>
</dbReference>
<keyword evidence="4 12" id="KW-1133">Transmembrane helix</keyword>
<comment type="subcellular location">
    <subcellularLocation>
        <location evidence="1">Cell membrane</location>
        <topology evidence="1">Multi-pass membrane protein</topology>
    </subcellularLocation>
</comment>
<evidence type="ECO:0000256" key="2">
    <source>
        <dbReference type="ARBA" id="ARBA00022475"/>
    </source>
</evidence>
<name>A0A8C5HL12_GOUWI</name>
<evidence type="ECO:0000256" key="10">
    <source>
        <dbReference type="RuleBase" id="RU000688"/>
    </source>
</evidence>
<gene>
    <name evidence="14" type="primary">drd4a</name>
</gene>
<dbReference type="GO" id="GO:0051967">
    <property type="term" value="P:negative regulation of synaptic transmission, glutamatergic"/>
    <property type="evidence" value="ECO:0007669"/>
    <property type="project" value="TreeGrafter"/>
</dbReference>
<dbReference type="GO" id="GO:0007195">
    <property type="term" value="P:adenylate cyclase-inhibiting dopamine receptor signaling pathway"/>
    <property type="evidence" value="ECO:0007669"/>
    <property type="project" value="InterPro"/>
</dbReference>
<dbReference type="Gene3D" id="1.20.1070.10">
    <property type="entry name" value="Rhodopsin 7-helix transmembrane proteins"/>
    <property type="match status" value="1"/>
</dbReference>
<dbReference type="PROSITE" id="PS00237">
    <property type="entry name" value="G_PROTEIN_RECEP_F1_1"/>
    <property type="match status" value="1"/>
</dbReference>
<keyword evidence="8 10" id="KW-0675">Receptor</keyword>
<dbReference type="InterPro" id="IPR000929">
    <property type="entry name" value="Dopamine_rcpt"/>
</dbReference>
<dbReference type="CTD" id="503564"/>
<feature type="transmembrane region" description="Helical" evidence="12">
    <location>
        <begin position="177"/>
        <end position="204"/>
    </location>
</feature>
<feature type="domain" description="G-protein coupled receptors family 1 profile" evidence="13">
    <location>
        <begin position="36"/>
        <end position="362"/>
    </location>
</feature>
<feature type="transmembrane region" description="Helical" evidence="12">
    <location>
        <begin position="309"/>
        <end position="330"/>
    </location>
</feature>
<evidence type="ECO:0000256" key="1">
    <source>
        <dbReference type="ARBA" id="ARBA00004651"/>
    </source>
</evidence>
<reference evidence="14" key="3">
    <citation type="submission" date="2025-09" db="UniProtKB">
        <authorList>
            <consortium name="Ensembl"/>
        </authorList>
    </citation>
    <scope>IDENTIFICATION</scope>
</reference>
<dbReference type="Pfam" id="PF00001">
    <property type="entry name" value="7tm_1"/>
    <property type="match status" value="1"/>
</dbReference>
<dbReference type="GeneID" id="114464289"/>
<feature type="transmembrane region" description="Helical" evidence="12">
    <location>
        <begin position="57"/>
        <end position="79"/>
    </location>
</feature>
<feature type="transmembrane region" description="Helical" evidence="12">
    <location>
        <begin position="99"/>
        <end position="126"/>
    </location>
</feature>
<evidence type="ECO:0000256" key="5">
    <source>
        <dbReference type="ARBA" id="ARBA00023040"/>
    </source>
</evidence>
<feature type="transmembrane region" description="Helical" evidence="12">
    <location>
        <begin position="342"/>
        <end position="365"/>
    </location>
</feature>
<dbReference type="GO" id="GO:0014059">
    <property type="term" value="P:regulation of dopamine secretion"/>
    <property type="evidence" value="ECO:0007669"/>
    <property type="project" value="TreeGrafter"/>
</dbReference>
<evidence type="ECO:0000313" key="14">
    <source>
        <dbReference type="Ensembl" id="ENSGWIP00000046841.1"/>
    </source>
</evidence>
<dbReference type="PRINTS" id="PR00237">
    <property type="entry name" value="GPCRRHODOPSN"/>
</dbReference>
<dbReference type="SUPFAM" id="SSF81321">
    <property type="entry name" value="Family A G protein-coupled receptor-like"/>
    <property type="match status" value="1"/>
</dbReference>
<feature type="region of interest" description="Disordered" evidence="11">
    <location>
        <begin position="249"/>
        <end position="268"/>
    </location>
</feature>
<organism evidence="14 15">
    <name type="scientific">Gouania willdenowi</name>
    <name type="common">Blunt-snouted clingfish</name>
    <name type="synonym">Lepadogaster willdenowi</name>
    <dbReference type="NCBI Taxonomy" id="441366"/>
    <lineage>
        <taxon>Eukaryota</taxon>
        <taxon>Metazoa</taxon>
        <taxon>Chordata</taxon>
        <taxon>Craniata</taxon>
        <taxon>Vertebrata</taxon>
        <taxon>Euteleostomi</taxon>
        <taxon>Actinopterygii</taxon>
        <taxon>Neopterygii</taxon>
        <taxon>Teleostei</taxon>
        <taxon>Neoteleostei</taxon>
        <taxon>Acanthomorphata</taxon>
        <taxon>Ovalentaria</taxon>
        <taxon>Blenniimorphae</taxon>
        <taxon>Blenniiformes</taxon>
        <taxon>Gobiesocoidei</taxon>
        <taxon>Gobiesocidae</taxon>
        <taxon>Gobiesocinae</taxon>
        <taxon>Gouania</taxon>
    </lineage>
</organism>
<evidence type="ECO:0000256" key="3">
    <source>
        <dbReference type="ARBA" id="ARBA00022692"/>
    </source>
</evidence>
<dbReference type="RefSeq" id="XP_028304136.1">
    <property type="nucleotide sequence ID" value="XM_028448335.1"/>
</dbReference>
<accession>A0A8C5HL12</accession>
<keyword evidence="5 10" id="KW-0297">G-protein coupled receptor</keyword>
<sequence length="385" mass="42733">MSANLSVAAELEAAPAGHNLPALVLGVLLIVVIICGNLMVCLSVFTEKALKTTTNYFIVSLAVADLMLAVLVLPLFVYAEFQDGVWTLGTNICDALMTMDVMLCTASIFNLCAISIDRFIAVLIPLNYNRKHVDLRQAVLLSATWILALAVASPIIFGINNVPGRDPTECKLESDDYILYSSVCSFFIPCPIMLMLYCGMFHGLRRWEEARKAKLKNSIQACRKLQEAAASLPPLASLPPPLPPIIERESPDTPEETLAFPSSDRPLHSSELMDAPVPTVSFTGIKFNPDPHRRKRAKINSRERKAMKVLPVVVGTFLFCWTPFFVLHTMRARCQGCYIPPALMSVVTWLGYVNSALNPVIYTVFNTEFRKFFKKLLNSCCPMTH</sequence>
<keyword evidence="9 10" id="KW-0807">Transducer</keyword>
<dbReference type="InterPro" id="IPR002185">
    <property type="entry name" value="Dopamine_D4_rcpt"/>
</dbReference>